<feature type="compositionally biased region" description="Polar residues" evidence="1">
    <location>
        <begin position="43"/>
        <end position="61"/>
    </location>
</feature>
<feature type="compositionally biased region" description="Polar residues" evidence="1">
    <location>
        <begin position="74"/>
        <end position="87"/>
    </location>
</feature>
<feature type="region of interest" description="Disordered" evidence="1">
    <location>
        <begin position="35"/>
        <end position="102"/>
    </location>
</feature>
<reference evidence="2" key="1">
    <citation type="submission" date="2023-08" db="EMBL/GenBank/DDBJ databases">
        <title>Black Yeasts Isolated from many extreme environments.</title>
        <authorList>
            <person name="Coleine C."/>
            <person name="Stajich J.E."/>
            <person name="Selbmann L."/>
        </authorList>
    </citation>
    <scope>NUCLEOTIDE SEQUENCE</scope>
    <source>
        <strain evidence="2">CCFEE 5401</strain>
    </source>
</reference>
<evidence type="ECO:0000313" key="2">
    <source>
        <dbReference type="EMBL" id="KAK5107258.1"/>
    </source>
</evidence>
<comment type="caution">
    <text evidence="2">The sequence shown here is derived from an EMBL/GenBank/DDBJ whole genome shotgun (WGS) entry which is preliminary data.</text>
</comment>
<accession>A0AAN7YMC4</accession>
<evidence type="ECO:0000313" key="3">
    <source>
        <dbReference type="Proteomes" id="UP001310890"/>
    </source>
</evidence>
<dbReference type="AlphaFoldDB" id="A0AAN7YMC4"/>
<dbReference type="Proteomes" id="UP001310890">
    <property type="component" value="Unassembled WGS sequence"/>
</dbReference>
<organism evidence="2 3">
    <name type="scientific">Meristemomyces frigidus</name>
    <dbReference type="NCBI Taxonomy" id="1508187"/>
    <lineage>
        <taxon>Eukaryota</taxon>
        <taxon>Fungi</taxon>
        <taxon>Dikarya</taxon>
        <taxon>Ascomycota</taxon>
        <taxon>Pezizomycotina</taxon>
        <taxon>Dothideomycetes</taxon>
        <taxon>Dothideomycetidae</taxon>
        <taxon>Mycosphaerellales</taxon>
        <taxon>Teratosphaeriaceae</taxon>
        <taxon>Meristemomyces</taxon>
    </lineage>
</organism>
<evidence type="ECO:0000256" key="1">
    <source>
        <dbReference type="SAM" id="MobiDB-lite"/>
    </source>
</evidence>
<sequence length="102" mass="10725">MENRMAASDGEGKAQSIDDIAASGVEHKSTILNGKQSGAYISPSDSILSPASQKLSSFKQRQISREENGKKSTSRLPFSKTPSTSSGGDDDVAEDDEKTTGS</sequence>
<dbReference type="EMBL" id="JAVRRL010000130">
    <property type="protein sequence ID" value="KAK5107258.1"/>
    <property type="molecule type" value="Genomic_DNA"/>
</dbReference>
<dbReference type="Pfam" id="PF05032">
    <property type="entry name" value="Spo12"/>
    <property type="match status" value="1"/>
</dbReference>
<dbReference type="InterPro" id="IPR007727">
    <property type="entry name" value="Spo12"/>
</dbReference>
<feature type="region of interest" description="Disordered" evidence="1">
    <location>
        <begin position="1"/>
        <end position="21"/>
    </location>
</feature>
<name>A0AAN7YMC4_9PEZI</name>
<proteinExistence type="predicted"/>
<protein>
    <submittedName>
        <fullName evidence="2">Uncharacterized protein</fullName>
    </submittedName>
</protein>
<feature type="compositionally biased region" description="Acidic residues" evidence="1">
    <location>
        <begin position="88"/>
        <end position="102"/>
    </location>
</feature>
<gene>
    <name evidence="2" type="ORF">LTR62_001574</name>
</gene>